<dbReference type="InterPro" id="IPR009057">
    <property type="entry name" value="Homeodomain-like_sf"/>
</dbReference>
<dbReference type="GO" id="GO:0000976">
    <property type="term" value="F:transcription cis-regulatory region binding"/>
    <property type="evidence" value="ECO:0007669"/>
    <property type="project" value="TreeGrafter"/>
</dbReference>
<dbReference type="PRINTS" id="PR00455">
    <property type="entry name" value="HTHTETR"/>
</dbReference>
<dbReference type="AlphaFoldDB" id="A0A7T4PBP5"/>
<dbReference type="PANTHER" id="PTHR30055">
    <property type="entry name" value="HTH-TYPE TRANSCRIPTIONAL REGULATOR RUTR"/>
    <property type="match status" value="1"/>
</dbReference>
<accession>A0A7T4PBP5</accession>
<dbReference type="Proteomes" id="UP000596130">
    <property type="component" value="Chromosome"/>
</dbReference>
<evidence type="ECO:0000259" key="5">
    <source>
        <dbReference type="PROSITE" id="PS50977"/>
    </source>
</evidence>
<evidence type="ECO:0000256" key="1">
    <source>
        <dbReference type="ARBA" id="ARBA00023015"/>
    </source>
</evidence>
<dbReference type="SUPFAM" id="SSF48498">
    <property type="entry name" value="Tetracyclin repressor-like, C-terminal domain"/>
    <property type="match status" value="1"/>
</dbReference>
<evidence type="ECO:0000256" key="3">
    <source>
        <dbReference type="ARBA" id="ARBA00023163"/>
    </source>
</evidence>
<keyword evidence="1" id="KW-0805">Transcription regulation</keyword>
<dbReference type="InterPro" id="IPR001647">
    <property type="entry name" value="HTH_TetR"/>
</dbReference>
<dbReference type="EMBL" id="CP065959">
    <property type="protein sequence ID" value="QQC87249.1"/>
    <property type="molecule type" value="Genomic_DNA"/>
</dbReference>
<evidence type="ECO:0000313" key="6">
    <source>
        <dbReference type="EMBL" id="QQC87249.1"/>
    </source>
</evidence>
<dbReference type="InterPro" id="IPR036271">
    <property type="entry name" value="Tet_transcr_reg_TetR-rel_C_sf"/>
</dbReference>
<proteinExistence type="predicted"/>
<dbReference type="SUPFAM" id="SSF46689">
    <property type="entry name" value="Homeodomain-like"/>
    <property type="match status" value="1"/>
</dbReference>
<dbReference type="Pfam" id="PF21351">
    <property type="entry name" value="TetR_C_41"/>
    <property type="match status" value="1"/>
</dbReference>
<name>A0A7T4PBP5_9ACTN</name>
<evidence type="ECO:0000256" key="4">
    <source>
        <dbReference type="PROSITE-ProRule" id="PRU00335"/>
    </source>
</evidence>
<sequence>METLRERYAENTRRTLLDTGLCLFTERDYADVSAEELVRTAGLTRGALYHHFNGKPGLFEAVFEELERQATRDIRAAIAPVADLRERAYRAVDAFLDICAEHAYRHIVLQQGPIALGWQRWRELDQLHLGGIVLDIVNAALDAGRMRPHPAALVARAFYGALTELSITITEADEPEKARAQAAELVRDLIAGVVSDGGPPSVR</sequence>
<dbReference type="Gene3D" id="1.10.357.10">
    <property type="entry name" value="Tetracycline Repressor, domain 2"/>
    <property type="match status" value="1"/>
</dbReference>
<dbReference type="RefSeq" id="WP_198501486.1">
    <property type="nucleotide sequence ID" value="NZ_CP065959.1"/>
</dbReference>
<dbReference type="GO" id="GO:0003700">
    <property type="term" value="F:DNA-binding transcription factor activity"/>
    <property type="evidence" value="ECO:0007669"/>
    <property type="project" value="TreeGrafter"/>
</dbReference>
<dbReference type="InterPro" id="IPR049484">
    <property type="entry name" value="Rv0078-like_C"/>
</dbReference>
<reference evidence="6 7" key="1">
    <citation type="submission" date="2020-12" db="EMBL/GenBank/DDBJ databases">
        <title>Identification and biosynthesis of polyene macrolides produced by Streptomyces alfalfae Men-myco-93-63.</title>
        <authorList>
            <person name="Liu D."/>
            <person name="Li Y."/>
            <person name="Liu L."/>
            <person name="Han X."/>
            <person name="Shen F."/>
        </authorList>
    </citation>
    <scope>NUCLEOTIDE SEQUENCE [LARGE SCALE GENOMIC DNA]</scope>
    <source>
        <strain evidence="6 7">Men-myco-93-63</strain>
    </source>
</reference>
<evidence type="ECO:0000256" key="2">
    <source>
        <dbReference type="ARBA" id="ARBA00023125"/>
    </source>
</evidence>
<feature type="domain" description="HTH tetR-type" evidence="5">
    <location>
        <begin position="10"/>
        <end position="70"/>
    </location>
</feature>
<gene>
    <name evidence="6" type="ORF">I8755_01585</name>
</gene>
<organism evidence="6 7">
    <name type="scientific">Streptomyces alfalfae</name>
    <dbReference type="NCBI Taxonomy" id="1642299"/>
    <lineage>
        <taxon>Bacteria</taxon>
        <taxon>Bacillati</taxon>
        <taxon>Actinomycetota</taxon>
        <taxon>Actinomycetes</taxon>
        <taxon>Kitasatosporales</taxon>
        <taxon>Streptomycetaceae</taxon>
        <taxon>Streptomyces</taxon>
    </lineage>
</organism>
<dbReference type="Pfam" id="PF00440">
    <property type="entry name" value="TetR_N"/>
    <property type="match status" value="1"/>
</dbReference>
<feature type="DNA-binding region" description="H-T-H motif" evidence="4">
    <location>
        <begin position="33"/>
        <end position="52"/>
    </location>
</feature>
<evidence type="ECO:0000313" key="7">
    <source>
        <dbReference type="Proteomes" id="UP000596130"/>
    </source>
</evidence>
<keyword evidence="2 4" id="KW-0238">DNA-binding</keyword>
<protein>
    <submittedName>
        <fullName evidence="6">TetR/AcrR family transcriptional regulator</fullName>
    </submittedName>
</protein>
<keyword evidence="3" id="KW-0804">Transcription</keyword>
<dbReference type="InterPro" id="IPR050109">
    <property type="entry name" value="HTH-type_TetR-like_transc_reg"/>
</dbReference>
<dbReference type="PROSITE" id="PS50977">
    <property type="entry name" value="HTH_TETR_2"/>
    <property type="match status" value="1"/>
</dbReference>
<dbReference type="PANTHER" id="PTHR30055:SF234">
    <property type="entry name" value="HTH-TYPE TRANSCRIPTIONAL REGULATOR BETI"/>
    <property type="match status" value="1"/>
</dbReference>